<keyword evidence="3" id="KW-0413">Isomerase</keyword>
<dbReference type="PANTHER" id="PTHR48080:SF2">
    <property type="entry name" value="D-GALACTONATE DEHYDRATASE"/>
    <property type="match status" value="1"/>
</dbReference>
<dbReference type="Gene3D" id="3.30.390.10">
    <property type="entry name" value="Enolase-like, N-terminal domain"/>
    <property type="match status" value="1"/>
</dbReference>
<dbReference type="AlphaFoldDB" id="A0A1B2EVV2"/>
<accession>A0A1B2EVV2</accession>
<keyword evidence="1" id="KW-0456">Lyase</keyword>
<dbReference type="Pfam" id="PF02746">
    <property type="entry name" value="MR_MLE_N"/>
    <property type="match status" value="1"/>
</dbReference>
<evidence type="ECO:0000313" key="3">
    <source>
        <dbReference type="EMBL" id="ANY84088.1"/>
    </source>
</evidence>
<dbReference type="SFLD" id="SFLDG00179">
    <property type="entry name" value="mandelate_racemase"/>
    <property type="match status" value="1"/>
</dbReference>
<dbReference type="CDD" id="cd03316">
    <property type="entry name" value="MR_like"/>
    <property type="match status" value="1"/>
</dbReference>
<dbReference type="InterPro" id="IPR013342">
    <property type="entry name" value="Mandelate_racemase_C"/>
</dbReference>
<gene>
    <name evidence="3" type="ORF">BB934_38175</name>
</gene>
<dbReference type="SUPFAM" id="SSF51604">
    <property type="entry name" value="Enolase C-terminal domain-like"/>
    <property type="match status" value="1"/>
</dbReference>
<dbReference type="PANTHER" id="PTHR48080">
    <property type="entry name" value="D-GALACTONATE DEHYDRATASE-RELATED"/>
    <property type="match status" value="1"/>
</dbReference>
<dbReference type="SMART" id="SM00922">
    <property type="entry name" value="MR_MLE"/>
    <property type="match status" value="1"/>
</dbReference>
<dbReference type="InterPro" id="IPR029065">
    <property type="entry name" value="Enolase_C-like"/>
</dbReference>
<keyword evidence="3" id="KW-0614">Plasmid</keyword>
<organism evidence="3">
    <name type="scientific">Microvirga ossetica</name>
    <dbReference type="NCBI Taxonomy" id="1882682"/>
    <lineage>
        <taxon>Bacteria</taxon>
        <taxon>Pseudomonadati</taxon>
        <taxon>Pseudomonadota</taxon>
        <taxon>Alphaproteobacteria</taxon>
        <taxon>Hyphomicrobiales</taxon>
        <taxon>Methylobacteriaceae</taxon>
        <taxon>Microvirga</taxon>
    </lineage>
</organism>
<dbReference type="InterPro" id="IPR034593">
    <property type="entry name" value="DgoD-like"/>
</dbReference>
<dbReference type="InterPro" id="IPR036849">
    <property type="entry name" value="Enolase-like_C_sf"/>
</dbReference>
<dbReference type="GO" id="GO:0009063">
    <property type="term" value="P:amino acid catabolic process"/>
    <property type="evidence" value="ECO:0007669"/>
    <property type="project" value="InterPro"/>
</dbReference>
<proteinExistence type="predicted"/>
<reference evidence="3" key="1">
    <citation type="submission" date="2016-07" db="EMBL/GenBank/DDBJ databases">
        <title>Microvirga ossetica sp. nov. a new species of rhizobia isolated from root nodules of the legume species Vicia alpestris Steven originated from North Ossetia region in the Caucasus.</title>
        <authorList>
            <person name="Safronova V.I."/>
            <person name="Kuznetsova I.G."/>
            <person name="Sazanova A.L."/>
            <person name="Belimov A."/>
            <person name="Andronov E."/>
            <person name="Osledkin Y.S."/>
            <person name="Onishchuk O.P."/>
            <person name="Kurchak O.N."/>
            <person name="Shaposhnikov A.I."/>
            <person name="Willems A."/>
            <person name="Tikhonovich I.A."/>
        </authorList>
    </citation>
    <scope>NUCLEOTIDE SEQUENCE [LARGE SCALE GENOMIC DNA]</scope>
    <source>
        <strain evidence="3">V5/3M</strain>
        <plasmid evidence="3">unnamed2</plasmid>
    </source>
</reference>
<dbReference type="KEGG" id="moc:BB934_38175"/>
<feature type="domain" description="Mandelate racemase/muconate lactonizing enzyme C-terminal" evidence="2">
    <location>
        <begin position="140"/>
        <end position="236"/>
    </location>
</feature>
<dbReference type="GO" id="GO:0016853">
    <property type="term" value="F:isomerase activity"/>
    <property type="evidence" value="ECO:0007669"/>
    <property type="project" value="UniProtKB-KW"/>
</dbReference>
<dbReference type="SFLD" id="SFLDS00001">
    <property type="entry name" value="Enolase"/>
    <property type="match status" value="1"/>
</dbReference>
<dbReference type="RefSeq" id="WP_418294829.1">
    <property type="nucleotide sequence ID" value="NZ_CP016619.1"/>
</dbReference>
<dbReference type="Gene3D" id="3.20.20.120">
    <property type="entry name" value="Enolase-like C-terminal domain"/>
    <property type="match status" value="1"/>
</dbReference>
<dbReference type="InterPro" id="IPR029017">
    <property type="entry name" value="Enolase-like_N"/>
</dbReference>
<dbReference type="SUPFAM" id="SSF54826">
    <property type="entry name" value="Enolase N-terminal domain-like"/>
    <property type="match status" value="1"/>
</dbReference>
<geneLocation type="plasmid" evidence="3">
    <name>unnamed2</name>
</geneLocation>
<dbReference type="EMBL" id="CP016619">
    <property type="protein sequence ID" value="ANY84088.1"/>
    <property type="molecule type" value="Genomic_DNA"/>
</dbReference>
<dbReference type="Pfam" id="PF13378">
    <property type="entry name" value="MR_MLE_C"/>
    <property type="match status" value="1"/>
</dbReference>
<name>A0A1B2EVV2_9HYPH</name>
<dbReference type="PROSITE" id="PS00908">
    <property type="entry name" value="MR_MLE_1"/>
    <property type="match status" value="1"/>
</dbReference>
<evidence type="ECO:0000256" key="1">
    <source>
        <dbReference type="ARBA" id="ARBA00023239"/>
    </source>
</evidence>
<evidence type="ECO:0000259" key="2">
    <source>
        <dbReference type="SMART" id="SM00922"/>
    </source>
</evidence>
<dbReference type="InterPro" id="IPR013341">
    <property type="entry name" value="Mandelate_racemase_N_dom"/>
</dbReference>
<dbReference type="GO" id="GO:0000287">
    <property type="term" value="F:magnesium ion binding"/>
    <property type="evidence" value="ECO:0007669"/>
    <property type="project" value="UniProtKB-ARBA"/>
</dbReference>
<sequence>MKIREIQTFLMQAGPPLESGWAAAGKGGMSTAQSRQWLFVKVVTDEGITGVGECSGWPRVVETAIKDLTPLLLGQDPTHIQRLWNRMKVAMMGHGMTGTVGYGAMAGIEMALWDIKGKALETPVWNLLGGKVRDRIRAYAHASRPEYARDLVQRGYTAIKTTGVSGIVDKVGALRDAVGQSVDLIVDLHGPPWLAAADAVATGRELEQFKLLFLEDPVAPEDLRGFRRIRDAVQLPLAAGERHGGLWGVRNLLVDGLVDVIQPDTGRSGGIGQMMRMAHLAETFFAFLAPHSGSLGPVAEYAAVHVLAAIPNTLILERFGDDWEGRQRVVTPMLDIRDGYVIVPDRPGLGVDIVEGEIVKHPPSGNVSIPGSPTQQAYEAGTFDEHTYFQARWRRPSLSGHID</sequence>
<protein>
    <submittedName>
        <fullName evidence="3">Isomerase</fullName>
    </submittedName>
</protein>
<dbReference type="InterPro" id="IPR018110">
    <property type="entry name" value="Mandel_Rmase/mucon_lact_enz_CS"/>
</dbReference>
<dbReference type="GO" id="GO:0016829">
    <property type="term" value="F:lyase activity"/>
    <property type="evidence" value="ECO:0007669"/>
    <property type="project" value="UniProtKB-KW"/>
</dbReference>